<keyword evidence="3" id="KW-1185">Reference proteome</keyword>
<feature type="signal peptide" evidence="1">
    <location>
        <begin position="1"/>
        <end position="19"/>
    </location>
</feature>
<name>A0AAW1MHG4_POPJA</name>
<dbReference type="AlphaFoldDB" id="A0AAW1MHG4"/>
<dbReference type="EMBL" id="JASPKY010000045">
    <property type="protein sequence ID" value="KAK9745767.1"/>
    <property type="molecule type" value="Genomic_DNA"/>
</dbReference>
<sequence length="78" mass="8798">MKFITLIFCLIAIIMVADSLPLEGEFLTPPLVAVNAAIYDGADGSPLSQDLLEVAEQRRFRLFPYRRLVKEFEFPALP</sequence>
<reference evidence="2 3" key="1">
    <citation type="journal article" date="2024" name="BMC Genomics">
        <title>De novo assembly and annotation of Popillia japonica's genome with initial clues to its potential as an invasive pest.</title>
        <authorList>
            <person name="Cucini C."/>
            <person name="Boschi S."/>
            <person name="Funari R."/>
            <person name="Cardaioli E."/>
            <person name="Iannotti N."/>
            <person name="Marturano G."/>
            <person name="Paoli F."/>
            <person name="Bruttini M."/>
            <person name="Carapelli A."/>
            <person name="Frati F."/>
            <person name="Nardi F."/>
        </authorList>
    </citation>
    <scope>NUCLEOTIDE SEQUENCE [LARGE SCALE GENOMIC DNA]</scope>
    <source>
        <strain evidence="2">DMR45628</strain>
    </source>
</reference>
<evidence type="ECO:0000313" key="3">
    <source>
        <dbReference type="Proteomes" id="UP001458880"/>
    </source>
</evidence>
<protein>
    <submittedName>
        <fullName evidence="2">Uncharacterized protein</fullName>
    </submittedName>
</protein>
<dbReference type="Proteomes" id="UP001458880">
    <property type="component" value="Unassembled WGS sequence"/>
</dbReference>
<comment type="caution">
    <text evidence="2">The sequence shown here is derived from an EMBL/GenBank/DDBJ whole genome shotgun (WGS) entry which is preliminary data.</text>
</comment>
<evidence type="ECO:0000313" key="2">
    <source>
        <dbReference type="EMBL" id="KAK9745767.1"/>
    </source>
</evidence>
<keyword evidence="1" id="KW-0732">Signal</keyword>
<feature type="chain" id="PRO_5043497707" evidence="1">
    <location>
        <begin position="20"/>
        <end position="78"/>
    </location>
</feature>
<proteinExistence type="predicted"/>
<organism evidence="2 3">
    <name type="scientific">Popillia japonica</name>
    <name type="common">Japanese beetle</name>
    <dbReference type="NCBI Taxonomy" id="7064"/>
    <lineage>
        <taxon>Eukaryota</taxon>
        <taxon>Metazoa</taxon>
        <taxon>Ecdysozoa</taxon>
        <taxon>Arthropoda</taxon>
        <taxon>Hexapoda</taxon>
        <taxon>Insecta</taxon>
        <taxon>Pterygota</taxon>
        <taxon>Neoptera</taxon>
        <taxon>Endopterygota</taxon>
        <taxon>Coleoptera</taxon>
        <taxon>Polyphaga</taxon>
        <taxon>Scarabaeiformia</taxon>
        <taxon>Scarabaeidae</taxon>
        <taxon>Rutelinae</taxon>
        <taxon>Popillia</taxon>
    </lineage>
</organism>
<gene>
    <name evidence="2" type="ORF">QE152_g6600</name>
</gene>
<accession>A0AAW1MHG4</accession>
<evidence type="ECO:0000256" key="1">
    <source>
        <dbReference type="SAM" id="SignalP"/>
    </source>
</evidence>